<gene>
    <name evidence="1" type="ORF">WKI47_15130</name>
</gene>
<keyword evidence="2" id="KW-1185">Reference proteome</keyword>
<organism evidence="1 2">
    <name type="scientific">Saccharibacillus sacchari</name>
    <dbReference type="NCBI Taxonomy" id="456493"/>
    <lineage>
        <taxon>Bacteria</taxon>
        <taxon>Bacillati</taxon>
        <taxon>Bacillota</taxon>
        <taxon>Bacilli</taxon>
        <taxon>Bacillales</taxon>
        <taxon>Paenibacillaceae</taxon>
        <taxon>Saccharibacillus</taxon>
    </lineage>
</organism>
<sequence length="209" mass="24323">MYPGLPEVKLEARELLIYCPLGTNGLITVNELMKAEELYEADILIFNIGHWKYRETDFYRYAHDFPAVPPEAAECIRTQLPKCKALAIDTLSIENLNEAQHNGYFVHHAFLDHEKYEQPIMLIYEDTNPVPLIGKKLVSAFAAPLRIKNHDASVVNIIVEIEESSCAFFFVNKQIKIRTKHFEIVLKRPKSPIQLEARRRREKFSERRL</sequence>
<evidence type="ECO:0000313" key="2">
    <source>
        <dbReference type="Proteomes" id="UP001380953"/>
    </source>
</evidence>
<dbReference type="Proteomes" id="UP001380953">
    <property type="component" value="Unassembled WGS sequence"/>
</dbReference>
<proteinExistence type="predicted"/>
<evidence type="ECO:0000313" key="1">
    <source>
        <dbReference type="EMBL" id="MEJ8305238.1"/>
    </source>
</evidence>
<protein>
    <submittedName>
        <fullName evidence="1">Cyclase family protein</fullName>
    </submittedName>
</protein>
<dbReference type="EMBL" id="JBBKAR010000039">
    <property type="protein sequence ID" value="MEJ8305238.1"/>
    <property type="molecule type" value="Genomic_DNA"/>
</dbReference>
<comment type="caution">
    <text evidence="1">The sequence shown here is derived from an EMBL/GenBank/DDBJ whole genome shotgun (WGS) entry which is preliminary data.</text>
</comment>
<accession>A0ACC6PEM5</accession>
<reference evidence="1" key="1">
    <citation type="submission" date="2024-03" db="EMBL/GenBank/DDBJ databases">
        <title>Whole genome sequecning of epiphytes from Marcgravia umbellata leaves.</title>
        <authorList>
            <person name="Kumar G."/>
            <person name="Savka M.A."/>
        </authorList>
    </citation>
    <scope>NUCLEOTIDE SEQUENCE</scope>
    <source>
        <strain evidence="1">RIT_BL5</strain>
    </source>
</reference>
<name>A0ACC6PEM5_9BACL</name>